<feature type="domain" description="GP-PDE" evidence="2">
    <location>
        <begin position="38"/>
        <end position="277"/>
    </location>
</feature>
<evidence type="ECO:0000313" key="3">
    <source>
        <dbReference type="EMBL" id="MDA0638494.1"/>
    </source>
</evidence>
<dbReference type="Gene3D" id="3.20.20.190">
    <property type="entry name" value="Phosphatidylinositol (PI) phosphodiesterase"/>
    <property type="match status" value="1"/>
</dbReference>
<organism evidence="3 4">
    <name type="scientific">Nonomuraea corallina</name>
    <dbReference type="NCBI Taxonomy" id="2989783"/>
    <lineage>
        <taxon>Bacteria</taxon>
        <taxon>Bacillati</taxon>
        <taxon>Actinomycetota</taxon>
        <taxon>Actinomycetes</taxon>
        <taxon>Streptosporangiales</taxon>
        <taxon>Streptosporangiaceae</taxon>
        <taxon>Nonomuraea</taxon>
    </lineage>
</organism>
<keyword evidence="4" id="KW-1185">Reference proteome</keyword>
<name>A0ABT4SN07_9ACTN</name>
<dbReference type="EMBL" id="JAPNNL010000242">
    <property type="protein sequence ID" value="MDA0638494.1"/>
    <property type="molecule type" value="Genomic_DNA"/>
</dbReference>
<gene>
    <name evidence="3" type="ORF">OUY22_34240</name>
</gene>
<dbReference type="RefSeq" id="WP_270159437.1">
    <property type="nucleotide sequence ID" value="NZ_JAPNNL010000242.1"/>
</dbReference>
<dbReference type="Proteomes" id="UP001144036">
    <property type="component" value="Unassembled WGS sequence"/>
</dbReference>
<reference evidence="3" key="1">
    <citation type="submission" date="2022-11" db="EMBL/GenBank/DDBJ databases">
        <title>Nonomuraea corallina sp. nov., a new species of the genus Nonomuraea isolated from sea side sediment in Thai sea.</title>
        <authorList>
            <person name="Ngamcharungchit C."/>
            <person name="Matsumoto A."/>
            <person name="Suriyachadkun C."/>
            <person name="Panbangred W."/>
            <person name="Inahashi Y."/>
            <person name="Intra B."/>
        </authorList>
    </citation>
    <scope>NUCLEOTIDE SEQUENCE</scope>
    <source>
        <strain evidence="3">MCN248</strain>
    </source>
</reference>
<accession>A0ABT4SN07</accession>
<dbReference type="PANTHER" id="PTHR46211:SF1">
    <property type="entry name" value="GLYCEROPHOSPHODIESTER PHOSPHODIESTERASE, CYTOPLASMIC"/>
    <property type="match status" value="1"/>
</dbReference>
<evidence type="ECO:0000313" key="4">
    <source>
        <dbReference type="Proteomes" id="UP001144036"/>
    </source>
</evidence>
<dbReference type="PANTHER" id="PTHR46211">
    <property type="entry name" value="GLYCEROPHOSPHORYL DIESTER PHOSPHODIESTERASE"/>
    <property type="match status" value="1"/>
</dbReference>
<protein>
    <submittedName>
        <fullName evidence="3">Glycerophosphodiester phosphodiesterase family protein</fullName>
    </submittedName>
</protein>
<keyword evidence="1" id="KW-0732">Signal</keyword>
<evidence type="ECO:0000256" key="1">
    <source>
        <dbReference type="SAM" id="SignalP"/>
    </source>
</evidence>
<dbReference type="PROSITE" id="PS51704">
    <property type="entry name" value="GP_PDE"/>
    <property type="match status" value="1"/>
</dbReference>
<dbReference type="SUPFAM" id="SSF51695">
    <property type="entry name" value="PLC-like phosphodiesterases"/>
    <property type="match status" value="1"/>
</dbReference>
<dbReference type="InterPro" id="IPR017946">
    <property type="entry name" value="PLC-like_Pdiesterase_TIM-brl"/>
</dbReference>
<comment type="caution">
    <text evidence="3">The sequence shown here is derived from an EMBL/GenBank/DDBJ whole genome shotgun (WGS) entry which is preliminary data.</text>
</comment>
<feature type="signal peptide" evidence="1">
    <location>
        <begin position="1"/>
        <end position="27"/>
    </location>
</feature>
<evidence type="ECO:0000259" key="2">
    <source>
        <dbReference type="PROSITE" id="PS51704"/>
    </source>
</evidence>
<dbReference type="InterPro" id="IPR030395">
    <property type="entry name" value="GP_PDE_dom"/>
</dbReference>
<sequence>MFRSARTILMTLVTALAVTVPAVPATAVPATAGPPPGIVNVAHRGASAHAPENTIEALLLAARQGADMVEFDVRETRDHALILMHDTTLARTTDVESVHPGRAPWRVADFTLDEIRELDAGSWFGSAFRGTRVPTLREALRAMSRTRLGLLVEIKTPRLHPGIERRAAVELRRSWDGPLVVQSFDWDAMRAFHRLMPDVPVGLLGTPSPGELRGLAAFAGQINPPYRDLTRDYVRAVQALGMQVFTWTTDDPGVMRRLGSYRVDGILTNWPHVLARL</sequence>
<dbReference type="Pfam" id="PF03009">
    <property type="entry name" value="GDPD"/>
    <property type="match status" value="1"/>
</dbReference>
<proteinExistence type="predicted"/>
<feature type="chain" id="PRO_5047019560" evidence="1">
    <location>
        <begin position="28"/>
        <end position="277"/>
    </location>
</feature>